<name>A0ABY1BYJ7_MYXFU</name>
<proteinExistence type="predicted"/>
<sequence>MSAGAENSASRAFGRTDGCYRSRKFSGDAAVKWTGRFFRARKPSRMADIIDLTFLADVRRFFHKLIDQRGLSYFLQKDGARLFHIEPTKVELVLRTALRARDPELPRPHEKAIEHCRKEVRRELIRRVANAMLQTGL</sequence>
<evidence type="ECO:0000313" key="2">
    <source>
        <dbReference type="Proteomes" id="UP000183760"/>
    </source>
</evidence>
<keyword evidence="2" id="KW-1185">Reference proteome</keyword>
<gene>
    <name evidence="1" type="ORF">SAMN05443572_1011251</name>
</gene>
<dbReference type="EMBL" id="FOIB01000001">
    <property type="protein sequence ID" value="SET14993.1"/>
    <property type="molecule type" value="Genomic_DNA"/>
</dbReference>
<protein>
    <submittedName>
        <fullName evidence="1">Uncharacterized protein</fullName>
    </submittedName>
</protein>
<reference evidence="1 2" key="1">
    <citation type="submission" date="2016-10" db="EMBL/GenBank/DDBJ databases">
        <authorList>
            <person name="Varghese N."/>
            <person name="Submissions S."/>
        </authorList>
    </citation>
    <scope>NUCLEOTIDE SEQUENCE [LARGE SCALE GENOMIC DNA]</scope>
    <source>
        <strain evidence="1 2">DSM 16525</strain>
    </source>
</reference>
<organism evidence="1 2">
    <name type="scientific">Myxococcus fulvus</name>
    <dbReference type="NCBI Taxonomy" id="33"/>
    <lineage>
        <taxon>Bacteria</taxon>
        <taxon>Pseudomonadati</taxon>
        <taxon>Myxococcota</taxon>
        <taxon>Myxococcia</taxon>
        <taxon>Myxococcales</taxon>
        <taxon>Cystobacterineae</taxon>
        <taxon>Myxococcaceae</taxon>
        <taxon>Myxococcus</taxon>
    </lineage>
</organism>
<dbReference type="Proteomes" id="UP000183760">
    <property type="component" value="Unassembled WGS sequence"/>
</dbReference>
<accession>A0ABY1BYJ7</accession>
<evidence type="ECO:0000313" key="1">
    <source>
        <dbReference type="EMBL" id="SET14993.1"/>
    </source>
</evidence>
<comment type="caution">
    <text evidence="1">The sequence shown here is derived from an EMBL/GenBank/DDBJ whole genome shotgun (WGS) entry which is preliminary data.</text>
</comment>